<name>A0ABP9XIM0_9DEIO</name>
<keyword evidence="2" id="KW-1185">Reference proteome</keyword>
<evidence type="ECO:0000313" key="2">
    <source>
        <dbReference type="Proteomes" id="UP001404956"/>
    </source>
</evidence>
<dbReference type="Proteomes" id="UP001404956">
    <property type="component" value="Unassembled WGS sequence"/>
</dbReference>
<evidence type="ECO:0000313" key="1">
    <source>
        <dbReference type="EMBL" id="GAA5535199.1"/>
    </source>
</evidence>
<protein>
    <submittedName>
        <fullName evidence="1">Uncharacterized protein</fullName>
    </submittedName>
</protein>
<sequence>MVPGARKVVRQVFPGETGRVTTTQLTFRGYDKAKELENKTSRVLKALEAVERDAVMAKMEDYRTRGTVRLELAQTPKKSGLSGEDVKHSNIKWADVLEAGFRGGVVTIGGLDYIRREVDGRADLSPQTRNALIAFAVRYAELGEDGMLSAMSRATFFRHKKKFLDAGLRLDDVCTYSGEMDLRPVIRNVRAG</sequence>
<dbReference type="EMBL" id="BAABRV010000020">
    <property type="protein sequence ID" value="GAA5535199.1"/>
    <property type="molecule type" value="Genomic_DNA"/>
</dbReference>
<proteinExistence type="predicted"/>
<gene>
    <name evidence="1" type="ORF">Dalu01_03623</name>
</gene>
<reference evidence="1 2" key="1">
    <citation type="submission" date="2024-02" db="EMBL/GenBank/DDBJ databases">
        <title>Deinococcus aluminii NBRC 112889.</title>
        <authorList>
            <person name="Ichikawa N."/>
            <person name="Katano-Makiyama Y."/>
            <person name="Hidaka K."/>
        </authorList>
    </citation>
    <scope>NUCLEOTIDE SEQUENCE [LARGE SCALE GENOMIC DNA]</scope>
    <source>
        <strain evidence="1 2">NBRC 112889</strain>
    </source>
</reference>
<comment type="caution">
    <text evidence="1">The sequence shown here is derived from an EMBL/GenBank/DDBJ whole genome shotgun (WGS) entry which is preliminary data.</text>
</comment>
<accession>A0ABP9XIM0</accession>
<organism evidence="1 2">
    <name type="scientific">Deinococcus aluminii</name>
    <dbReference type="NCBI Taxonomy" id="1656885"/>
    <lineage>
        <taxon>Bacteria</taxon>
        <taxon>Thermotogati</taxon>
        <taxon>Deinococcota</taxon>
        <taxon>Deinococci</taxon>
        <taxon>Deinococcales</taxon>
        <taxon>Deinococcaceae</taxon>
        <taxon>Deinococcus</taxon>
    </lineage>
</organism>